<proteinExistence type="predicted"/>
<evidence type="ECO:0000313" key="2">
    <source>
        <dbReference type="Proteomes" id="UP000196877"/>
    </source>
</evidence>
<dbReference type="Proteomes" id="UP000196877">
    <property type="component" value="Chromosome"/>
</dbReference>
<name>A0ABM6LCI1_9BACI</name>
<keyword evidence="2" id="KW-1185">Reference proteome</keyword>
<dbReference type="EMBL" id="CP021920">
    <property type="protein sequence ID" value="ASB86867.1"/>
    <property type="molecule type" value="Genomic_DNA"/>
</dbReference>
<accession>A0ABM6LCI1</accession>
<organism evidence="1 2">
    <name type="scientific">Bacillus sonorensis</name>
    <dbReference type="NCBI Taxonomy" id="119858"/>
    <lineage>
        <taxon>Bacteria</taxon>
        <taxon>Bacillati</taxon>
        <taxon>Bacillota</taxon>
        <taxon>Bacilli</taxon>
        <taxon>Bacillales</taxon>
        <taxon>Bacillaceae</taxon>
        <taxon>Bacillus</taxon>
    </lineage>
</organism>
<protein>
    <submittedName>
        <fullName evidence="1">Uncharacterized protein</fullName>
    </submittedName>
</protein>
<gene>
    <name evidence="1" type="ORF">S101395_00312</name>
</gene>
<evidence type="ECO:0000313" key="1">
    <source>
        <dbReference type="EMBL" id="ASB86867.1"/>
    </source>
</evidence>
<reference evidence="1 2" key="1">
    <citation type="submission" date="2017-06" db="EMBL/GenBank/DDBJ databases">
        <title>Genome sequence of Bacillus sonorensis strain SRCM101395.</title>
        <authorList>
            <person name="Cho S.H."/>
        </authorList>
    </citation>
    <scope>NUCLEOTIDE SEQUENCE [LARGE SCALE GENOMIC DNA]</scope>
    <source>
        <strain evidence="1 2">SRCM101395</strain>
    </source>
</reference>
<sequence>MLEGFGSVTGQNKKGNQRLIKLEYMVGGLLRRKCNKTGNRRKANVV</sequence>